<dbReference type="PANTHER" id="PTHR10545">
    <property type="entry name" value="DIAMINE N-ACETYLTRANSFERASE"/>
    <property type="match status" value="1"/>
</dbReference>
<dbReference type="InterPro" id="IPR016181">
    <property type="entry name" value="Acyl_CoA_acyltransferase"/>
</dbReference>
<dbReference type="Proteomes" id="UP000654918">
    <property type="component" value="Unassembled WGS sequence"/>
</dbReference>
<protein>
    <recommendedName>
        <fullName evidence="4">N-acetyltransferase domain-containing protein</fullName>
    </recommendedName>
</protein>
<dbReference type="Gene3D" id="3.40.630.30">
    <property type="match status" value="1"/>
</dbReference>
<dbReference type="CDD" id="cd04301">
    <property type="entry name" value="NAT_SF"/>
    <property type="match status" value="1"/>
</dbReference>
<name>A0A8H6JYL7_9PEZI</name>
<dbReference type="PANTHER" id="PTHR10545:SF29">
    <property type="entry name" value="GH14572P-RELATED"/>
    <property type="match status" value="1"/>
</dbReference>
<dbReference type="EMBL" id="WIGO01000263">
    <property type="protein sequence ID" value="KAF6821145.1"/>
    <property type="molecule type" value="Genomic_DNA"/>
</dbReference>
<feature type="domain" description="N-acetyltransferase" evidence="4">
    <location>
        <begin position="9"/>
        <end position="178"/>
    </location>
</feature>
<evidence type="ECO:0000256" key="2">
    <source>
        <dbReference type="ARBA" id="ARBA00022679"/>
    </source>
</evidence>
<sequence>MSTTMASEPLIRQGNLQDVPLILQFIRQAAEEQAPGSRIAATEDSLSQTLHLDSTPNEDKSPAAPRRFAWPLLIFSPDGQPAGLLIYFYNYSTWQAAPGLCLEELYVVPGYRRHGYAKLLLRAMASAAREAGCVKMDWVCLADNAKALRFYDKLGARRMEDWVVLKVGRDGIEDLAAD</sequence>
<dbReference type="InterPro" id="IPR051016">
    <property type="entry name" value="Diverse_Substrate_AcTransf"/>
</dbReference>
<dbReference type="InterPro" id="IPR000182">
    <property type="entry name" value="GNAT_dom"/>
</dbReference>
<comment type="caution">
    <text evidence="5">The sequence shown here is derived from an EMBL/GenBank/DDBJ whole genome shotgun (WGS) entry which is preliminary data.</text>
</comment>
<comment type="similarity">
    <text evidence="1">Belongs to the acetyltransferase family.</text>
</comment>
<reference evidence="5" key="1">
    <citation type="journal article" date="2020" name="Phytopathology">
        <title>Genome Sequence Resources of Colletotrichum truncatum, C. plurivorum, C. musicola, and C. sojae: Four Species Pathogenic to Soybean (Glycine max).</title>
        <authorList>
            <person name="Rogerio F."/>
            <person name="Boufleur T.R."/>
            <person name="Ciampi-Guillardi M."/>
            <person name="Sukno S.A."/>
            <person name="Thon M.R."/>
            <person name="Massola Junior N.S."/>
            <person name="Baroncelli R."/>
        </authorList>
    </citation>
    <scope>NUCLEOTIDE SEQUENCE</scope>
    <source>
        <strain evidence="5">LFN00145</strain>
    </source>
</reference>
<dbReference type="GO" id="GO:0008080">
    <property type="term" value="F:N-acetyltransferase activity"/>
    <property type="evidence" value="ECO:0007669"/>
    <property type="project" value="TreeGrafter"/>
</dbReference>
<evidence type="ECO:0000256" key="3">
    <source>
        <dbReference type="ARBA" id="ARBA00023315"/>
    </source>
</evidence>
<evidence type="ECO:0000313" key="6">
    <source>
        <dbReference type="Proteomes" id="UP000654918"/>
    </source>
</evidence>
<keyword evidence="6" id="KW-1185">Reference proteome</keyword>
<gene>
    <name evidence="5" type="ORF">CPLU01_12572</name>
</gene>
<organism evidence="5 6">
    <name type="scientific">Colletotrichum plurivorum</name>
    <dbReference type="NCBI Taxonomy" id="2175906"/>
    <lineage>
        <taxon>Eukaryota</taxon>
        <taxon>Fungi</taxon>
        <taxon>Dikarya</taxon>
        <taxon>Ascomycota</taxon>
        <taxon>Pezizomycotina</taxon>
        <taxon>Sordariomycetes</taxon>
        <taxon>Hypocreomycetidae</taxon>
        <taxon>Glomerellales</taxon>
        <taxon>Glomerellaceae</taxon>
        <taxon>Colletotrichum</taxon>
        <taxon>Colletotrichum orchidearum species complex</taxon>
    </lineage>
</organism>
<accession>A0A8H6JYL7</accession>
<evidence type="ECO:0000259" key="4">
    <source>
        <dbReference type="PROSITE" id="PS51186"/>
    </source>
</evidence>
<keyword evidence="2" id="KW-0808">Transferase</keyword>
<keyword evidence="3" id="KW-0012">Acyltransferase</keyword>
<proteinExistence type="inferred from homology"/>
<dbReference type="PROSITE" id="PS51186">
    <property type="entry name" value="GNAT"/>
    <property type="match status" value="1"/>
</dbReference>
<dbReference type="FunFam" id="3.40.630.30:FF:000064">
    <property type="entry name" value="GNAT family acetyltransferase"/>
    <property type="match status" value="1"/>
</dbReference>
<evidence type="ECO:0000256" key="1">
    <source>
        <dbReference type="ARBA" id="ARBA00008694"/>
    </source>
</evidence>
<dbReference type="SUPFAM" id="SSF55729">
    <property type="entry name" value="Acyl-CoA N-acyltransferases (Nat)"/>
    <property type="match status" value="1"/>
</dbReference>
<evidence type="ECO:0000313" key="5">
    <source>
        <dbReference type="EMBL" id="KAF6821145.1"/>
    </source>
</evidence>
<dbReference type="AlphaFoldDB" id="A0A8H6JYL7"/>
<dbReference type="Pfam" id="PF00583">
    <property type="entry name" value="Acetyltransf_1"/>
    <property type="match status" value="1"/>
</dbReference>